<gene>
    <name evidence="13" type="ORF">DPMN_127766</name>
</gene>
<evidence type="ECO:0000259" key="12">
    <source>
        <dbReference type="PROSITE" id="PS50157"/>
    </source>
</evidence>
<evidence type="ECO:0000256" key="4">
    <source>
        <dbReference type="ARBA" id="ARBA00022771"/>
    </source>
</evidence>
<dbReference type="AlphaFoldDB" id="A0A9D4GZU5"/>
<dbReference type="PANTHER" id="PTHR24384:SF189">
    <property type="entry name" value="C2H2-TYPE DOMAIN-CONTAINING PROTEIN-RELATED"/>
    <property type="match status" value="1"/>
</dbReference>
<feature type="domain" description="C2H2-type" evidence="12">
    <location>
        <begin position="258"/>
        <end position="287"/>
    </location>
</feature>
<keyword evidence="8" id="KW-0804">Transcription</keyword>
<keyword evidence="6" id="KW-0805">Transcription regulation</keyword>
<evidence type="ECO:0000256" key="7">
    <source>
        <dbReference type="ARBA" id="ARBA00023125"/>
    </source>
</evidence>
<dbReference type="PROSITE" id="PS50157">
    <property type="entry name" value="ZINC_FINGER_C2H2_2"/>
    <property type="match status" value="7"/>
</dbReference>
<organism evidence="13 14">
    <name type="scientific">Dreissena polymorpha</name>
    <name type="common">Zebra mussel</name>
    <name type="synonym">Mytilus polymorpha</name>
    <dbReference type="NCBI Taxonomy" id="45954"/>
    <lineage>
        <taxon>Eukaryota</taxon>
        <taxon>Metazoa</taxon>
        <taxon>Spiralia</taxon>
        <taxon>Lophotrochozoa</taxon>
        <taxon>Mollusca</taxon>
        <taxon>Bivalvia</taxon>
        <taxon>Autobranchia</taxon>
        <taxon>Heteroconchia</taxon>
        <taxon>Euheterodonta</taxon>
        <taxon>Imparidentia</taxon>
        <taxon>Neoheterodontei</taxon>
        <taxon>Myida</taxon>
        <taxon>Dreissenoidea</taxon>
        <taxon>Dreissenidae</taxon>
        <taxon>Dreissena</taxon>
    </lineage>
</organism>
<reference evidence="13" key="2">
    <citation type="submission" date="2020-11" db="EMBL/GenBank/DDBJ databases">
        <authorList>
            <person name="McCartney M.A."/>
            <person name="Auch B."/>
            <person name="Kono T."/>
            <person name="Mallez S."/>
            <person name="Becker A."/>
            <person name="Gohl D.M."/>
            <person name="Silverstein K.A.T."/>
            <person name="Koren S."/>
            <person name="Bechman K.B."/>
            <person name="Herman A."/>
            <person name="Abrahante J.E."/>
            <person name="Garbe J."/>
        </authorList>
    </citation>
    <scope>NUCLEOTIDE SEQUENCE</scope>
    <source>
        <strain evidence="13">Duluth1</strain>
        <tissue evidence="13">Whole animal</tissue>
    </source>
</reference>
<dbReference type="InterPro" id="IPR013087">
    <property type="entry name" value="Znf_C2H2_type"/>
</dbReference>
<feature type="compositionally biased region" description="Basic and acidic residues" evidence="11">
    <location>
        <begin position="111"/>
        <end position="122"/>
    </location>
</feature>
<dbReference type="SMART" id="SM00355">
    <property type="entry name" value="ZnF_C2H2"/>
    <property type="match status" value="8"/>
</dbReference>
<keyword evidence="3" id="KW-0677">Repeat</keyword>
<evidence type="ECO:0000313" key="13">
    <source>
        <dbReference type="EMBL" id="KAH3825882.1"/>
    </source>
</evidence>
<feature type="compositionally biased region" description="Polar residues" evidence="11">
    <location>
        <begin position="504"/>
        <end position="524"/>
    </location>
</feature>
<feature type="compositionally biased region" description="Basic and acidic residues" evidence="11">
    <location>
        <begin position="366"/>
        <end position="389"/>
    </location>
</feature>
<keyword evidence="4 10" id="KW-0863">Zinc-finger</keyword>
<keyword evidence="7" id="KW-0238">DNA-binding</keyword>
<comment type="caution">
    <text evidence="13">The sequence shown here is derived from an EMBL/GenBank/DDBJ whole genome shotgun (WGS) entry which is preliminary data.</text>
</comment>
<sequence length="605" mass="69167">MRKKNQVPARSGEKNVLGADSDIGRVRKRKINVGKDKSAVLRSANKNKSDSAVEDSSQDETNDYTDKNSQESKKDAENTQKGVIGNLKTEDDFSDDDIDELNEVVTSDSDSLDHEMENDIEKQRKHKRTKIFSKRGMREPTCNYCNSLFSSKAELKTHTLTEHKDRKMYKCLYCPKEYRGSCSRGKHIMTVHFKEYRFQCHVCGERFLNESRLKQHIYCYHTSVKDKKQFPCRICGKVFYSKAHNKMHEYLHVGEKKVPCTVEGCGKLFRTKNQLQKHLPVHSDVKPFICQDCGKAFRKKHGLHNHSLSHKGIKFQCLECQKVFSTKGNLRVHMKVHEGVQFTCEVCSKTFNFKSNYNFHMKQHFGKEEGTPDEKSGRKLEKKMKEAGTKRTKTKYTQFSSTSLEMESKMMCNESDTEIQNQNVGKITPPSDDVKEHTQEEAEDISASSTDVSTQVRNYNKGIIGRSTFAEVSGTKKYIVLNTNEMATRLICKMAHNDYESSNEKSPLQPSTQDDTANTCANDSKNAHEISPTSKGMDLETAAYNSELKDEPVEQEVEGVTIQPEEFLINCKRPVAVLEKANEALDKTNDLTEEDIEKIVYQAHK</sequence>
<evidence type="ECO:0000256" key="3">
    <source>
        <dbReference type="ARBA" id="ARBA00022737"/>
    </source>
</evidence>
<feature type="domain" description="C2H2-type" evidence="12">
    <location>
        <begin position="140"/>
        <end position="168"/>
    </location>
</feature>
<dbReference type="OrthoDB" id="6226898at2759"/>
<dbReference type="SUPFAM" id="SSF57667">
    <property type="entry name" value="beta-beta-alpha zinc fingers"/>
    <property type="match status" value="5"/>
</dbReference>
<dbReference type="FunFam" id="3.30.160.60:FF:000030">
    <property type="entry name" value="Zinc finger protein 628"/>
    <property type="match status" value="1"/>
</dbReference>
<dbReference type="Pfam" id="PF00096">
    <property type="entry name" value="zf-C2H2"/>
    <property type="match status" value="2"/>
</dbReference>
<name>A0A9D4GZU5_DREPO</name>
<dbReference type="PANTHER" id="PTHR24384">
    <property type="entry name" value="FINGER PUTATIVE TRANSCRIPTION FACTOR FAMILY-RELATED"/>
    <property type="match status" value="1"/>
</dbReference>
<feature type="compositionally biased region" description="Basic and acidic residues" evidence="11">
    <location>
        <begin position="64"/>
        <end position="78"/>
    </location>
</feature>
<feature type="compositionally biased region" description="Acidic residues" evidence="11">
    <location>
        <begin position="52"/>
        <end position="63"/>
    </location>
</feature>
<keyword evidence="2" id="KW-0479">Metal-binding</keyword>
<evidence type="ECO:0000256" key="10">
    <source>
        <dbReference type="PROSITE-ProRule" id="PRU00042"/>
    </source>
</evidence>
<keyword evidence="14" id="KW-1185">Reference proteome</keyword>
<feature type="domain" description="C2H2-type" evidence="12">
    <location>
        <begin position="230"/>
        <end position="257"/>
    </location>
</feature>
<evidence type="ECO:0000256" key="5">
    <source>
        <dbReference type="ARBA" id="ARBA00022833"/>
    </source>
</evidence>
<accession>A0A9D4GZU5</accession>
<dbReference type="Proteomes" id="UP000828390">
    <property type="component" value="Unassembled WGS sequence"/>
</dbReference>
<feature type="domain" description="C2H2-type" evidence="12">
    <location>
        <begin position="288"/>
        <end position="315"/>
    </location>
</feature>
<evidence type="ECO:0000256" key="11">
    <source>
        <dbReference type="SAM" id="MobiDB-lite"/>
    </source>
</evidence>
<feature type="region of interest" description="Disordered" evidence="11">
    <location>
        <begin position="422"/>
        <end position="453"/>
    </location>
</feature>
<proteinExistence type="predicted"/>
<dbReference type="GO" id="GO:0008270">
    <property type="term" value="F:zinc ion binding"/>
    <property type="evidence" value="ECO:0007669"/>
    <property type="project" value="UniProtKB-KW"/>
</dbReference>
<dbReference type="Pfam" id="PF12874">
    <property type="entry name" value="zf-met"/>
    <property type="match status" value="1"/>
</dbReference>
<dbReference type="GO" id="GO:0000978">
    <property type="term" value="F:RNA polymerase II cis-regulatory region sequence-specific DNA binding"/>
    <property type="evidence" value="ECO:0007669"/>
    <property type="project" value="TreeGrafter"/>
</dbReference>
<comment type="subcellular location">
    <subcellularLocation>
        <location evidence="1">Nucleus</location>
    </subcellularLocation>
</comment>
<evidence type="ECO:0000256" key="8">
    <source>
        <dbReference type="ARBA" id="ARBA00023163"/>
    </source>
</evidence>
<evidence type="ECO:0000256" key="9">
    <source>
        <dbReference type="ARBA" id="ARBA00023242"/>
    </source>
</evidence>
<dbReference type="InterPro" id="IPR036236">
    <property type="entry name" value="Znf_C2H2_sf"/>
</dbReference>
<feature type="region of interest" description="Disordered" evidence="11">
    <location>
        <begin position="366"/>
        <end position="393"/>
    </location>
</feature>
<evidence type="ECO:0000256" key="2">
    <source>
        <dbReference type="ARBA" id="ARBA00022723"/>
    </source>
</evidence>
<keyword evidence="9" id="KW-0539">Nucleus</keyword>
<feature type="compositionally biased region" description="Acidic residues" evidence="11">
    <location>
        <begin position="92"/>
        <end position="102"/>
    </location>
</feature>
<dbReference type="GO" id="GO:0000981">
    <property type="term" value="F:DNA-binding transcription factor activity, RNA polymerase II-specific"/>
    <property type="evidence" value="ECO:0007669"/>
    <property type="project" value="TreeGrafter"/>
</dbReference>
<feature type="region of interest" description="Disordered" evidence="11">
    <location>
        <begin position="500"/>
        <end position="538"/>
    </location>
</feature>
<evidence type="ECO:0000256" key="1">
    <source>
        <dbReference type="ARBA" id="ARBA00004123"/>
    </source>
</evidence>
<dbReference type="Gene3D" id="3.30.160.60">
    <property type="entry name" value="Classic Zinc Finger"/>
    <property type="match status" value="5"/>
</dbReference>
<feature type="domain" description="C2H2-type" evidence="12">
    <location>
        <begin position="342"/>
        <end position="369"/>
    </location>
</feature>
<feature type="region of interest" description="Disordered" evidence="11">
    <location>
        <begin position="1"/>
        <end position="130"/>
    </location>
</feature>
<feature type="domain" description="C2H2-type" evidence="12">
    <location>
        <begin position="198"/>
        <end position="226"/>
    </location>
</feature>
<keyword evidence="5" id="KW-0862">Zinc</keyword>
<dbReference type="FunFam" id="3.30.160.60:FF:000446">
    <property type="entry name" value="Zinc finger protein"/>
    <property type="match status" value="1"/>
</dbReference>
<evidence type="ECO:0000256" key="6">
    <source>
        <dbReference type="ARBA" id="ARBA00023015"/>
    </source>
</evidence>
<evidence type="ECO:0000313" key="14">
    <source>
        <dbReference type="Proteomes" id="UP000828390"/>
    </source>
</evidence>
<dbReference type="GO" id="GO:0005634">
    <property type="term" value="C:nucleus"/>
    <property type="evidence" value="ECO:0007669"/>
    <property type="project" value="UniProtKB-SubCell"/>
</dbReference>
<dbReference type="EMBL" id="JAIWYP010000005">
    <property type="protein sequence ID" value="KAH3825882.1"/>
    <property type="molecule type" value="Genomic_DNA"/>
</dbReference>
<feature type="domain" description="C2H2-type" evidence="12">
    <location>
        <begin position="315"/>
        <end position="342"/>
    </location>
</feature>
<protein>
    <recommendedName>
        <fullName evidence="12">C2H2-type domain-containing protein</fullName>
    </recommendedName>
</protein>
<dbReference type="InterPro" id="IPR050752">
    <property type="entry name" value="C2H2-ZF_domain"/>
</dbReference>
<dbReference type="PROSITE" id="PS00028">
    <property type="entry name" value="ZINC_FINGER_C2H2_1"/>
    <property type="match status" value="7"/>
</dbReference>
<reference evidence="13" key="1">
    <citation type="journal article" date="2019" name="bioRxiv">
        <title>The Genome of the Zebra Mussel, Dreissena polymorpha: A Resource for Invasive Species Research.</title>
        <authorList>
            <person name="McCartney M.A."/>
            <person name="Auch B."/>
            <person name="Kono T."/>
            <person name="Mallez S."/>
            <person name="Zhang Y."/>
            <person name="Obille A."/>
            <person name="Becker A."/>
            <person name="Abrahante J.E."/>
            <person name="Garbe J."/>
            <person name="Badalamenti J.P."/>
            <person name="Herman A."/>
            <person name="Mangelson H."/>
            <person name="Liachko I."/>
            <person name="Sullivan S."/>
            <person name="Sone E.D."/>
            <person name="Koren S."/>
            <person name="Silverstein K.A.T."/>
            <person name="Beckman K.B."/>
            <person name="Gohl D.M."/>
        </authorList>
    </citation>
    <scope>NUCLEOTIDE SEQUENCE</scope>
    <source>
        <strain evidence="13">Duluth1</strain>
        <tissue evidence="13">Whole animal</tissue>
    </source>
</reference>